<evidence type="ECO:0008006" key="5">
    <source>
        <dbReference type="Google" id="ProtNLM"/>
    </source>
</evidence>
<organism evidence="4">
    <name type="scientific">marine sediment metagenome</name>
    <dbReference type="NCBI Taxonomy" id="412755"/>
    <lineage>
        <taxon>unclassified sequences</taxon>
        <taxon>metagenomes</taxon>
        <taxon>ecological metagenomes</taxon>
    </lineage>
</organism>
<feature type="domain" description="Rhamnogalacturonase A/B/Epimerase-like pectate lyase" evidence="2">
    <location>
        <begin position="5"/>
        <end position="50"/>
    </location>
</feature>
<dbReference type="InterPro" id="IPR006626">
    <property type="entry name" value="PbH1"/>
</dbReference>
<keyword evidence="1" id="KW-0677">Repeat</keyword>
<evidence type="ECO:0000259" key="2">
    <source>
        <dbReference type="Pfam" id="PF12708"/>
    </source>
</evidence>
<dbReference type="InterPro" id="IPR011050">
    <property type="entry name" value="Pectin_lyase_fold/virulence"/>
</dbReference>
<comment type="caution">
    <text evidence="4">The sequence shown here is derived from an EMBL/GenBank/DDBJ whole genome shotgun (WGS) entry which is preliminary data.</text>
</comment>
<gene>
    <name evidence="4" type="ORF">LCGC14_2926690</name>
</gene>
<feature type="domain" description="Right handed beta helix" evidence="3">
    <location>
        <begin position="172"/>
        <end position="362"/>
    </location>
</feature>
<dbReference type="PANTHER" id="PTHR22990">
    <property type="entry name" value="F-BOX ONLY PROTEIN"/>
    <property type="match status" value="1"/>
</dbReference>
<dbReference type="EMBL" id="LAZR01058307">
    <property type="protein sequence ID" value="KKK70169.1"/>
    <property type="molecule type" value="Genomic_DNA"/>
</dbReference>
<dbReference type="Pfam" id="PF13229">
    <property type="entry name" value="Beta_helix"/>
    <property type="match status" value="1"/>
</dbReference>
<dbReference type="SMART" id="SM00710">
    <property type="entry name" value="PbH1"/>
    <property type="match status" value="5"/>
</dbReference>
<protein>
    <recommendedName>
        <fullName evidence="5">Right handed beta helix domain-containing protein</fullName>
    </recommendedName>
</protein>
<dbReference type="PANTHER" id="PTHR22990:SF15">
    <property type="entry name" value="F-BOX ONLY PROTEIN 10"/>
    <property type="match status" value="1"/>
</dbReference>
<evidence type="ECO:0000259" key="3">
    <source>
        <dbReference type="Pfam" id="PF13229"/>
    </source>
</evidence>
<accession>A0A0F8ZUW4</accession>
<dbReference type="Pfam" id="PF12708">
    <property type="entry name" value="Pect-lyase_RHGA_epim"/>
    <property type="match status" value="1"/>
</dbReference>
<feature type="non-terminal residue" evidence="4">
    <location>
        <position position="380"/>
    </location>
</feature>
<dbReference type="InterPro" id="IPR051550">
    <property type="entry name" value="SCF-Subunits/Alg-Epimerases"/>
</dbReference>
<dbReference type="InterPro" id="IPR024535">
    <property type="entry name" value="RHGA/B-epi-like_pectate_lyase"/>
</dbReference>
<sequence length="380" mass="41042">PYKGDTNAAIQKAVDDVAAAGGGVVIVPAGTYMMHDALHLRSGVRVVGRKGARLKKVPSVSSPVVDYLGYGHYEFTVKEPEKFRVGMGVHVLDKKAGGFYTTVATIIGRRGELFFIDRMLNHDYHPRADARVISVYPLVEGYKVTDAAVEGLILDGNYPKETFRLNGCRGGGVFLLQSQRVRVADVEVVNYNGDALSFQQCADILIERCHLHHNTGHGLHPGSGSVRYVMRKVRSHHNGGCGIYYCLRTTHSILEDCDLHDNVRAGISIGERDTDHLIQGNRIYANGPAGIDFRRFARRGGNRVVIRDNKIGPNCTKSGRHEVVIPAGLRDVHLDGNSFDLAKGKAVKVGAGCKGISFSGNTVGGSAQTPGDVDAADGDV</sequence>
<evidence type="ECO:0000313" key="4">
    <source>
        <dbReference type="EMBL" id="KKK70169.1"/>
    </source>
</evidence>
<proteinExistence type="predicted"/>
<dbReference type="InterPro" id="IPR012334">
    <property type="entry name" value="Pectin_lyas_fold"/>
</dbReference>
<feature type="non-terminal residue" evidence="4">
    <location>
        <position position="1"/>
    </location>
</feature>
<dbReference type="SUPFAM" id="SSF51126">
    <property type="entry name" value="Pectin lyase-like"/>
    <property type="match status" value="1"/>
</dbReference>
<dbReference type="InterPro" id="IPR039448">
    <property type="entry name" value="Beta_helix"/>
</dbReference>
<dbReference type="AlphaFoldDB" id="A0A0F8ZUW4"/>
<evidence type="ECO:0000256" key="1">
    <source>
        <dbReference type="ARBA" id="ARBA00022737"/>
    </source>
</evidence>
<dbReference type="Gene3D" id="2.160.20.10">
    <property type="entry name" value="Single-stranded right-handed beta-helix, Pectin lyase-like"/>
    <property type="match status" value="1"/>
</dbReference>
<name>A0A0F8ZUW4_9ZZZZ</name>
<reference evidence="4" key="1">
    <citation type="journal article" date="2015" name="Nature">
        <title>Complex archaea that bridge the gap between prokaryotes and eukaryotes.</title>
        <authorList>
            <person name="Spang A."/>
            <person name="Saw J.H."/>
            <person name="Jorgensen S.L."/>
            <person name="Zaremba-Niedzwiedzka K."/>
            <person name="Martijn J."/>
            <person name="Lind A.E."/>
            <person name="van Eijk R."/>
            <person name="Schleper C."/>
            <person name="Guy L."/>
            <person name="Ettema T.J."/>
        </authorList>
    </citation>
    <scope>NUCLEOTIDE SEQUENCE</scope>
</reference>